<dbReference type="InterPro" id="IPR050328">
    <property type="entry name" value="Dev_Immune_Receptor"/>
</dbReference>
<dbReference type="PANTHER" id="PTHR24373">
    <property type="entry name" value="SLIT RELATED LEUCINE-RICH REPEAT NEURONAL PROTEIN"/>
    <property type="match status" value="1"/>
</dbReference>
<evidence type="ECO:0000313" key="7">
    <source>
        <dbReference type="Proteomes" id="UP000075883"/>
    </source>
</evidence>
<keyword evidence="1" id="KW-0433">Leucine-rich repeat</keyword>
<evidence type="ECO:0000313" key="6">
    <source>
        <dbReference type="EnsemblMetazoa" id="ACUA006749-PA"/>
    </source>
</evidence>
<dbReference type="SMART" id="SM00369">
    <property type="entry name" value="LRR_TYP"/>
    <property type="match status" value="3"/>
</dbReference>
<dbReference type="InterPro" id="IPR032675">
    <property type="entry name" value="LRR_dom_sf"/>
</dbReference>
<dbReference type="InterPro" id="IPR001611">
    <property type="entry name" value="Leu-rich_rpt"/>
</dbReference>
<dbReference type="Proteomes" id="UP000075883">
    <property type="component" value="Unassembled WGS sequence"/>
</dbReference>
<sequence>MSRECAFVFLLLLGCSAGNYTHTLWEHRCDPGSEIFACTAPNFLYKPNQNHSTLIVPETVRKVRLAYPTDKVIGRRDIITAYDATLHAALNRPLAVQITYVSMEHLEVPLDLEYADFSHNSIERVNAPPVNGSNYALRYLDLGGNGMDRIDSLSALVNLETLLLSGNHISTLDDSVLKSFTKLSTLNLASNSLVDISFTDMPASLEFLILRHNLIYGTLEFTGVNLPALKVLDVYNNLCGVLEVSALLSAAPKLEAIRLDGNYFSVKDAKAILEQLTDAGIEHDKFAKSNREEDDDEDHYFRTQQKLKVQEHIISGMLTVVNVCVIGWGFYQVYKSRGSTERGRETSSSV</sequence>
<dbReference type="EMBL" id="AXCM01002104">
    <property type="status" value="NOT_ANNOTATED_CDS"/>
    <property type="molecule type" value="Genomic_DNA"/>
</dbReference>
<reference evidence="6" key="2">
    <citation type="submission" date="2020-05" db="UniProtKB">
        <authorList>
            <consortium name="EnsemblMetazoa"/>
        </authorList>
    </citation>
    <scope>IDENTIFICATION</scope>
    <source>
        <strain evidence="6">A-37</strain>
    </source>
</reference>
<evidence type="ECO:0000256" key="5">
    <source>
        <dbReference type="SAM" id="SignalP"/>
    </source>
</evidence>
<keyword evidence="4" id="KW-0812">Transmembrane</keyword>
<evidence type="ECO:0000256" key="2">
    <source>
        <dbReference type="ARBA" id="ARBA00022729"/>
    </source>
</evidence>
<evidence type="ECO:0000256" key="1">
    <source>
        <dbReference type="ARBA" id="ARBA00022614"/>
    </source>
</evidence>
<protein>
    <recommendedName>
        <fullName evidence="8">Leucine rich immune protein (Coil-less)</fullName>
    </recommendedName>
</protein>
<accession>A0A182M0W8</accession>
<reference evidence="7" key="1">
    <citation type="submission" date="2013-09" db="EMBL/GenBank/DDBJ databases">
        <title>The Genome Sequence of Anopheles culicifacies species A.</title>
        <authorList>
            <consortium name="The Broad Institute Genomics Platform"/>
            <person name="Neafsey D.E."/>
            <person name="Besansky N."/>
            <person name="Howell P."/>
            <person name="Walton C."/>
            <person name="Young S.K."/>
            <person name="Zeng Q."/>
            <person name="Gargeya S."/>
            <person name="Fitzgerald M."/>
            <person name="Haas B."/>
            <person name="Abouelleil A."/>
            <person name="Allen A.W."/>
            <person name="Alvarado L."/>
            <person name="Arachchi H.M."/>
            <person name="Berlin A.M."/>
            <person name="Chapman S.B."/>
            <person name="Gainer-Dewar J."/>
            <person name="Goldberg J."/>
            <person name="Griggs A."/>
            <person name="Gujja S."/>
            <person name="Hansen M."/>
            <person name="Howarth C."/>
            <person name="Imamovic A."/>
            <person name="Ireland A."/>
            <person name="Larimer J."/>
            <person name="McCowan C."/>
            <person name="Murphy C."/>
            <person name="Pearson M."/>
            <person name="Poon T.W."/>
            <person name="Priest M."/>
            <person name="Roberts A."/>
            <person name="Saif S."/>
            <person name="Shea T."/>
            <person name="Sisk P."/>
            <person name="Sykes S."/>
            <person name="Wortman J."/>
            <person name="Nusbaum C."/>
            <person name="Birren B."/>
        </authorList>
    </citation>
    <scope>NUCLEOTIDE SEQUENCE [LARGE SCALE GENOMIC DNA]</scope>
    <source>
        <strain evidence="7">A-37</strain>
    </source>
</reference>
<dbReference type="InterPro" id="IPR003591">
    <property type="entry name" value="Leu-rich_rpt_typical-subtyp"/>
</dbReference>
<dbReference type="PROSITE" id="PS51450">
    <property type="entry name" value="LRR"/>
    <property type="match status" value="2"/>
</dbReference>
<evidence type="ECO:0000256" key="3">
    <source>
        <dbReference type="ARBA" id="ARBA00022737"/>
    </source>
</evidence>
<feature type="signal peptide" evidence="5">
    <location>
        <begin position="1"/>
        <end position="18"/>
    </location>
</feature>
<dbReference type="VEuPathDB" id="VectorBase:ACUA006749"/>
<proteinExistence type="predicted"/>
<name>A0A182M0W8_9DIPT</name>
<keyword evidence="7" id="KW-1185">Reference proteome</keyword>
<keyword evidence="4" id="KW-1133">Transmembrane helix</keyword>
<evidence type="ECO:0008006" key="8">
    <source>
        <dbReference type="Google" id="ProtNLM"/>
    </source>
</evidence>
<dbReference type="SUPFAM" id="SSF52058">
    <property type="entry name" value="L domain-like"/>
    <property type="match status" value="1"/>
</dbReference>
<evidence type="ECO:0000256" key="4">
    <source>
        <dbReference type="SAM" id="Phobius"/>
    </source>
</evidence>
<dbReference type="EnsemblMetazoa" id="ACUA006749-RA">
    <property type="protein sequence ID" value="ACUA006749-PA"/>
    <property type="gene ID" value="ACUA006749"/>
</dbReference>
<keyword evidence="4" id="KW-0472">Membrane</keyword>
<feature type="transmembrane region" description="Helical" evidence="4">
    <location>
        <begin position="313"/>
        <end position="334"/>
    </location>
</feature>
<dbReference type="PANTHER" id="PTHR24373:SF275">
    <property type="entry name" value="TIR DOMAIN-CONTAINING PROTEIN"/>
    <property type="match status" value="1"/>
</dbReference>
<dbReference type="Gene3D" id="3.80.10.10">
    <property type="entry name" value="Ribonuclease Inhibitor"/>
    <property type="match status" value="1"/>
</dbReference>
<keyword evidence="2 5" id="KW-0732">Signal</keyword>
<dbReference type="STRING" id="139723.A0A182M0W8"/>
<feature type="chain" id="PRO_5008127771" description="Leucine rich immune protein (Coil-less)" evidence="5">
    <location>
        <begin position="19"/>
        <end position="350"/>
    </location>
</feature>
<dbReference type="AlphaFoldDB" id="A0A182M0W8"/>
<organism evidence="6 7">
    <name type="scientific">Anopheles culicifacies</name>
    <dbReference type="NCBI Taxonomy" id="139723"/>
    <lineage>
        <taxon>Eukaryota</taxon>
        <taxon>Metazoa</taxon>
        <taxon>Ecdysozoa</taxon>
        <taxon>Arthropoda</taxon>
        <taxon>Hexapoda</taxon>
        <taxon>Insecta</taxon>
        <taxon>Pterygota</taxon>
        <taxon>Neoptera</taxon>
        <taxon>Endopterygota</taxon>
        <taxon>Diptera</taxon>
        <taxon>Nematocera</taxon>
        <taxon>Culicoidea</taxon>
        <taxon>Culicidae</taxon>
        <taxon>Anophelinae</taxon>
        <taxon>Anopheles</taxon>
        <taxon>culicifacies species complex</taxon>
    </lineage>
</organism>
<keyword evidence="3" id="KW-0677">Repeat</keyword>
<dbReference type="Pfam" id="PF13855">
    <property type="entry name" value="LRR_8"/>
    <property type="match status" value="1"/>
</dbReference>
<dbReference type="PROSITE" id="PS51257">
    <property type="entry name" value="PROKAR_LIPOPROTEIN"/>
    <property type="match status" value="1"/>
</dbReference>